<accession>A0A225UKS7</accession>
<keyword evidence="2" id="KW-1185">Reference proteome</keyword>
<dbReference type="AlphaFoldDB" id="A0A225UKS7"/>
<evidence type="ECO:0000313" key="2">
    <source>
        <dbReference type="Proteomes" id="UP000198211"/>
    </source>
</evidence>
<proteinExistence type="predicted"/>
<organism evidence="1 2">
    <name type="scientific">Phytophthora megakarya</name>
    <dbReference type="NCBI Taxonomy" id="4795"/>
    <lineage>
        <taxon>Eukaryota</taxon>
        <taxon>Sar</taxon>
        <taxon>Stramenopiles</taxon>
        <taxon>Oomycota</taxon>
        <taxon>Peronosporomycetes</taxon>
        <taxon>Peronosporales</taxon>
        <taxon>Peronosporaceae</taxon>
        <taxon>Phytophthora</taxon>
    </lineage>
</organism>
<gene>
    <name evidence="1" type="ORF">PHMEG_00036623</name>
</gene>
<dbReference type="EMBL" id="NBNE01015369">
    <property type="protein sequence ID" value="OWY93827.1"/>
    <property type="molecule type" value="Genomic_DNA"/>
</dbReference>
<comment type="caution">
    <text evidence="1">The sequence shown here is derived from an EMBL/GenBank/DDBJ whole genome shotgun (WGS) entry which is preliminary data.</text>
</comment>
<sequence>MPEPEIIFRRQRTSRSNKQDFFTLNVKPKISNSSNSLSIFTK</sequence>
<protein>
    <submittedName>
        <fullName evidence="1">Uncharacterized protein</fullName>
    </submittedName>
</protein>
<name>A0A225UKS7_9STRA</name>
<dbReference type="Proteomes" id="UP000198211">
    <property type="component" value="Unassembled WGS sequence"/>
</dbReference>
<evidence type="ECO:0000313" key="1">
    <source>
        <dbReference type="EMBL" id="OWY93827.1"/>
    </source>
</evidence>
<reference evidence="2" key="1">
    <citation type="submission" date="2017-03" db="EMBL/GenBank/DDBJ databases">
        <title>Phytopthora megakarya and P. palmivora, two closely related causual agents of cacao black pod achieved similar genome size and gene model numbers by different mechanisms.</title>
        <authorList>
            <person name="Ali S."/>
            <person name="Shao J."/>
            <person name="Larry D.J."/>
            <person name="Kronmiller B."/>
            <person name="Shen D."/>
            <person name="Strem M.D."/>
            <person name="Melnick R.L."/>
            <person name="Guiltinan M.J."/>
            <person name="Tyler B.M."/>
            <person name="Meinhardt L.W."/>
            <person name="Bailey B.A."/>
        </authorList>
    </citation>
    <scope>NUCLEOTIDE SEQUENCE [LARGE SCALE GENOMIC DNA]</scope>
    <source>
        <strain evidence="2">zdho120</strain>
    </source>
</reference>